<accession>A0A6A3CU24</accession>
<dbReference type="AlphaFoldDB" id="A0A6A3CU24"/>
<evidence type="ECO:0000313" key="2">
    <source>
        <dbReference type="EMBL" id="KAE8732773.1"/>
    </source>
</evidence>
<protein>
    <submittedName>
        <fullName evidence="2">CC-NBS-LRR class disease resistance protein, putative isoform 1</fullName>
    </submittedName>
</protein>
<dbReference type="Gene3D" id="1.10.510.10">
    <property type="entry name" value="Transferase(Phosphotransferase) domain 1"/>
    <property type="match status" value="2"/>
</dbReference>
<proteinExistence type="predicted"/>
<dbReference type="GO" id="GO:0005524">
    <property type="term" value="F:ATP binding"/>
    <property type="evidence" value="ECO:0007669"/>
    <property type="project" value="InterPro"/>
</dbReference>
<evidence type="ECO:0000259" key="1">
    <source>
        <dbReference type="PROSITE" id="PS50011"/>
    </source>
</evidence>
<dbReference type="InterPro" id="IPR001245">
    <property type="entry name" value="Ser-Thr/Tyr_kinase_cat_dom"/>
</dbReference>
<evidence type="ECO:0000313" key="3">
    <source>
        <dbReference type="Proteomes" id="UP000436088"/>
    </source>
</evidence>
<dbReference type="SMART" id="SM00219">
    <property type="entry name" value="TyrKc"/>
    <property type="match status" value="1"/>
</dbReference>
<dbReference type="InterPro" id="IPR011009">
    <property type="entry name" value="Kinase-like_dom_sf"/>
</dbReference>
<dbReference type="PANTHER" id="PTHR27003">
    <property type="entry name" value="OS07G0166700 PROTEIN"/>
    <property type="match status" value="1"/>
</dbReference>
<dbReference type="InterPro" id="IPR020635">
    <property type="entry name" value="Tyr_kinase_cat_dom"/>
</dbReference>
<dbReference type="SUPFAM" id="SSF56112">
    <property type="entry name" value="Protein kinase-like (PK-like)"/>
    <property type="match status" value="1"/>
</dbReference>
<dbReference type="PROSITE" id="PS50011">
    <property type="entry name" value="PROTEIN_KINASE_DOM"/>
    <property type="match status" value="1"/>
</dbReference>
<dbReference type="Proteomes" id="UP000436088">
    <property type="component" value="Unassembled WGS sequence"/>
</dbReference>
<comment type="caution">
    <text evidence="2">The sequence shown here is derived from an EMBL/GenBank/DDBJ whole genome shotgun (WGS) entry which is preliminary data.</text>
</comment>
<dbReference type="OrthoDB" id="4062651at2759"/>
<sequence>MIHVYEYVNNGSLNDNLDSENYDPIPWKRRLDICIGVARALHCLHTGANFCKRGPLSISSDSVSAEVDSDIIAYLAPEVAITSRVSKKSDVFSFGVVLFEVLCWRRVFDAELRMDQQFLYTWARKCIQNGTIYSIIDPYLKAKIASQCLKKFLEIAYSCVQFEVSKRPTMGEVEATLEVALELQKKHHFYVPSNCLL</sequence>
<dbReference type="InterPro" id="IPR000719">
    <property type="entry name" value="Prot_kinase_dom"/>
</dbReference>
<gene>
    <name evidence="2" type="ORF">F3Y22_tig00001732pilonHSYRG00082</name>
</gene>
<dbReference type="GO" id="GO:0005886">
    <property type="term" value="C:plasma membrane"/>
    <property type="evidence" value="ECO:0007669"/>
    <property type="project" value="TreeGrafter"/>
</dbReference>
<dbReference type="Pfam" id="PF07714">
    <property type="entry name" value="PK_Tyr_Ser-Thr"/>
    <property type="match status" value="1"/>
</dbReference>
<dbReference type="PANTHER" id="PTHR27003:SF269">
    <property type="entry name" value="RECEPTOR-LIKE PROTEIN KINASE ANXUR2"/>
    <property type="match status" value="1"/>
</dbReference>
<keyword evidence="3" id="KW-1185">Reference proteome</keyword>
<feature type="domain" description="Protein kinase" evidence="1">
    <location>
        <begin position="1"/>
        <end position="190"/>
    </location>
</feature>
<dbReference type="EMBL" id="VEPZ02000135">
    <property type="protein sequence ID" value="KAE8732773.1"/>
    <property type="molecule type" value="Genomic_DNA"/>
</dbReference>
<dbReference type="GO" id="GO:0004714">
    <property type="term" value="F:transmembrane receptor protein tyrosine kinase activity"/>
    <property type="evidence" value="ECO:0007669"/>
    <property type="project" value="InterPro"/>
</dbReference>
<dbReference type="GO" id="GO:0009506">
    <property type="term" value="C:plasmodesma"/>
    <property type="evidence" value="ECO:0007669"/>
    <property type="project" value="TreeGrafter"/>
</dbReference>
<organism evidence="2 3">
    <name type="scientific">Hibiscus syriacus</name>
    <name type="common">Rose of Sharon</name>
    <dbReference type="NCBI Taxonomy" id="106335"/>
    <lineage>
        <taxon>Eukaryota</taxon>
        <taxon>Viridiplantae</taxon>
        <taxon>Streptophyta</taxon>
        <taxon>Embryophyta</taxon>
        <taxon>Tracheophyta</taxon>
        <taxon>Spermatophyta</taxon>
        <taxon>Magnoliopsida</taxon>
        <taxon>eudicotyledons</taxon>
        <taxon>Gunneridae</taxon>
        <taxon>Pentapetalae</taxon>
        <taxon>rosids</taxon>
        <taxon>malvids</taxon>
        <taxon>Malvales</taxon>
        <taxon>Malvaceae</taxon>
        <taxon>Malvoideae</taxon>
        <taxon>Hibiscus</taxon>
    </lineage>
</organism>
<dbReference type="InterPro" id="IPR045272">
    <property type="entry name" value="ANXUR1/2-like"/>
</dbReference>
<reference evidence="2" key="1">
    <citation type="submission" date="2019-09" db="EMBL/GenBank/DDBJ databases">
        <title>Draft genome information of white flower Hibiscus syriacus.</title>
        <authorList>
            <person name="Kim Y.-M."/>
        </authorList>
    </citation>
    <scope>NUCLEOTIDE SEQUENCE [LARGE SCALE GENOMIC DNA]</scope>
    <source>
        <strain evidence="2">YM2019G1</strain>
    </source>
</reference>
<name>A0A6A3CU24_HIBSY</name>